<sequence length="163" mass="18492">MRAYCTNRHNVYSIDYHVIGFQLVSPPLRHPGVLCHTHTHYSSPPPSHVFPITQMYVRSCPAGIESSSPPSTVLCCELSPLIGSRCLKMILVRLFCYVITYSAFLSLAPPPVSFSLFVQAVILSDRLLLHDQIRIHHVFFFLFGHVCAHKDWEARLPNHSSIH</sequence>
<keyword evidence="1" id="KW-1133">Transmembrane helix</keyword>
<name>A0AAV2T779_CALDB</name>
<evidence type="ECO:0000313" key="3">
    <source>
        <dbReference type="Proteomes" id="UP001497525"/>
    </source>
</evidence>
<proteinExistence type="predicted"/>
<reference evidence="2" key="1">
    <citation type="submission" date="2024-06" db="EMBL/GenBank/DDBJ databases">
        <authorList>
            <person name="Liu X."/>
            <person name="Lenzi L."/>
            <person name="Haldenby T S."/>
            <person name="Uol C."/>
        </authorList>
    </citation>
    <scope>NUCLEOTIDE SEQUENCE</scope>
</reference>
<keyword evidence="1" id="KW-0472">Membrane</keyword>
<keyword evidence="1" id="KW-0812">Transmembrane</keyword>
<dbReference type="AlphaFoldDB" id="A0AAV2T779"/>
<organism evidence="2 3">
    <name type="scientific">Calicophoron daubneyi</name>
    <name type="common">Rumen fluke</name>
    <name type="synonym">Paramphistomum daubneyi</name>
    <dbReference type="NCBI Taxonomy" id="300641"/>
    <lineage>
        <taxon>Eukaryota</taxon>
        <taxon>Metazoa</taxon>
        <taxon>Spiralia</taxon>
        <taxon>Lophotrochozoa</taxon>
        <taxon>Platyhelminthes</taxon>
        <taxon>Trematoda</taxon>
        <taxon>Digenea</taxon>
        <taxon>Plagiorchiida</taxon>
        <taxon>Pronocephalata</taxon>
        <taxon>Paramphistomoidea</taxon>
        <taxon>Paramphistomidae</taxon>
        <taxon>Calicophoron</taxon>
    </lineage>
</organism>
<comment type="caution">
    <text evidence="2">The sequence shown here is derived from an EMBL/GenBank/DDBJ whole genome shotgun (WGS) entry which is preliminary data.</text>
</comment>
<evidence type="ECO:0000313" key="2">
    <source>
        <dbReference type="EMBL" id="CAL5132995.1"/>
    </source>
</evidence>
<accession>A0AAV2T779</accession>
<protein>
    <submittedName>
        <fullName evidence="2">Uncharacterized protein</fullName>
    </submittedName>
</protein>
<feature type="transmembrane region" description="Helical" evidence="1">
    <location>
        <begin position="90"/>
        <end position="108"/>
    </location>
</feature>
<gene>
    <name evidence="2" type="ORF">CDAUBV1_LOCUS6291</name>
</gene>
<dbReference type="Proteomes" id="UP001497525">
    <property type="component" value="Unassembled WGS sequence"/>
</dbReference>
<evidence type="ECO:0000256" key="1">
    <source>
        <dbReference type="SAM" id="Phobius"/>
    </source>
</evidence>
<dbReference type="EMBL" id="CAXLJL010000145">
    <property type="protein sequence ID" value="CAL5132995.1"/>
    <property type="molecule type" value="Genomic_DNA"/>
</dbReference>